<reference evidence="2 3" key="1">
    <citation type="submission" date="2008-07" db="EMBL/GenBank/DDBJ databases">
        <authorList>
            <person name="El-Sayed N."/>
            <person name="Caler E."/>
            <person name="Inman J."/>
            <person name="Amedeo P."/>
            <person name="Hass B."/>
            <person name="Wortman J."/>
        </authorList>
    </citation>
    <scope>NUCLEOTIDE SEQUENCE [LARGE SCALE GENOMIC DNA]</scope>
    <source>
        <strain evidence="3">ATCC 50983 / TXsc</strain>
    </source>
</reference>
<feature type="compositionally biased region" description="Polar residues" evidence="1">
    <location>
        <begin position="174"/>
        <end position="192"/>
    </location>
</feature>
<name>C5KF54_PERM5</name>
<dbReference type="OrthoDB" id="471365at2759"/>
<proteinExistence type="predicted"/>
<evidence type="ECO:0000313" key="3">
    <source>
        <dbReference type="Proteomes" id="UP000007800"/>
    </source>
</evidence>
<dbReference type="EMBL" id="GG672691">
    <property type="protein sequence ID" value="EER16855.1"/>
    <property type="molecule type" value="Genomic_DNA"/>
</dbReference>
<accession>C5KF54</accession>
<dbReference type="GeneID" id="9052864"/>
<protein>
    <submittedName>
        <fullName evidence="2">Uncharacterized protein</fullName>
    </submittedName>
</protein>
<gene>
    <name evidence="2" type="ORF">Pmar_PMAR004707</name>
</gene>
<dbReference type="RefSeq" id="XP_002785059.1">
    <property type="nucleotide sequence ID" value="XM_002785013.1"/>
</dbReference>
<keyword evidence="3" id="KW-1185">Reference proteome</keyword>
<organism evidence="3">
    <name type="scientific">Perkinsus marinus (strain ATCC 50983 / TXsc)</name>
    <dbReference type="NCBI Taxonomy" id="423536"/>
    <lineage>
        <taxon>Eukaryota</taxon>
        <taxon>Sar</taxon>
        <taxon>Alveolata</taxon>
        <taxon>Perkinsozoa</taxon>
        <taxon>Perkinsea</taxon>
        <taxon>Perkinsida</taxon>
        <taxon>Perkinsidae</taxon>
        <taxon>Perkinsus</taxon>
    </lineage>
</organism>
<evidence type="ECO:0000313" key="2">
    <source>
        <dbReference type="EMBL" id="EER16855.1"/>
    </source>
</evidence>
<dbReference type="InParanoid" id="C5KF54"/>
<dbReference type="Proteomes" id="UP000007800">
    <property type="component" value="Unassembled WGS sequence"/>
</dbReference>
<sequence>MFCTPCFDNDLETITTITGEVVQPRRSDGKKEPIRNIGQWCECFVRYAVTLQLSDRGRKEVDFGTLFSYLAHVCAAFEVHPYQAVIQAEAKYRRTGAMAVASGVITMEKLFGEETYLRPRLDMEIGSVLNNRDYSPGKGKGFGKAKGKGSNWSSAPFRGKGKGQGKGKGHRSQPYDNTNAPSSEPPTMSSSN</sequence>
<feature type="compositionally biased region" description="Basic residues" evidence="1">
    <location>
        <begin position="159"/>
        <end position="171"/>
    </location>
</feature>
<evidence type="ECO:0000256" key="1">
    <source>
        <dbReference type="SAM" id="MobiDB-lite"/>
    </source>
</evidence>
<feature type="region of interest" description="Disordered" evidence="1">
    <location>
        <begin position="136"/>
        <end position="192"/>
    </location>
</feature>
<dbReference type="AlphaFoldDB" id="C5KF54"/>